<reference evidence="1 2" key="1">
    <citation type="submission" date="2017-03" db="EMBL/GenBank/DDBJ databases">
        <authorList>
            <person name="Afonso C.L."/>
            <person name="Miller P.J."/>
            <person name="Scott M.A."/>
            <person name="Spackman E."/>
            <person name="Goraichik I."/>
            <person name="Dimitrov K.M."/>
            <person name="Suarez D.L."/>
            <person name="Swayne D.E."/>
        </authorList>
    </citation>
    <scope>NUCLEOTIDE SEQUENCE [LARGE SCALE GENOMIC DNA]</scope>
    <source>
        <strain evidence="1 2">CECT 7023</strain>
    </source>
</reference>
<sequence>MSTLAHLVVTARAGADRSNGLDGYEFEIRQGLDYVLQACDDHGVEQLSLSKIRNLLCIRYAGTIDAKVDLGPVAEIRKAFVDIQGHLFR</sequence>
<dbReference type="EMBL" id="FWFZ01000005">
    <property type="protein sequence ID" value="SLN37935.1"/>
    <property type="molecule type" value="Genomic_DNA"/>
</dbReference>
<gene>
    <name evidence="1" type="ORF">ROA7023_01443</name>
</gene>
<dbReference type="RefSeq" id="WP_085878320.1">
    <property type="nucleotide sequence ID" value="NZ_FWFZ01000005.1"/>
</dbReference>
<dbReference type="Proteomes" id="UP000193900">
    <property type="component" value="Unassembled WGS sequence"/>
</dbReference>
<dbReference type="AlphaFoldDB" id="A0A1Y5SES0"/>
<accession>A0A1Y5SES0</accession>
<protein>
    <submittedName>
        <fullName evidence="1">Uncharacterized protein</fullName>
    </submittedName>
</protein>
<proteinExistence type="predicted"/>
<name>A0A1Y5SES0_9RHOB</name>
<organism evidence="1 2">
    <name type="scientific">Roseisalinus antarcticus</name>
    <dbReference type="NCBI Taxonomy" id="254357"/>
    <lineage>
        <taxon>Bacteria</taxon>
        <taxon>Pseudomonadati</taxon>
        <taxon>Pseudomonadota</taxon>
        <taxon>Alphaproteobacteria</taxon>
        <taxon>Rhodobacterales</taxon>
        <taxon>Roseobacteraceae</taxon>
        <taxon>Roseisalinus</taxon>
    </lineage>
</organism>
<keyword evidence="2" id="KW-1185">Reference proteome</keyword>
<evidence type="ECO:0000313" key="1">
    <source>
        <dbReference type="EMBL" id="SLN37935.1"/>
    </source>
</evidence>
<evidence type="ECO:0000313" key="2">
    <source>
        <dbReference type="Proteomes" id="UP000193900"/>
    </source>
</evidence>
<dbReference type="OrthoDB" id="9803459at2"/>